<protein>
    <submittedName>
        <fullName evidence="1">Uncharacterized protein</fullName>
    </submittedName>
</protein>
<organism evidence="1 2">
    <name type="scientific">Lacipirellula limnantheis</name>
    <dbReference type="NCBI Taxonomy" id="2528024"/>
    <lineage>
        <taxon>Bacteria</taxon>
        <taxon>Pseudomonadati</taxon>
        <taxon>Planctomycetota</taxon>
        <taxon>Planctomycetia</taxon>
        <taxon>Pirellulales</taxon>
        <taxon>Lacipirellulaceae</taxon>
        <taxon>Lacipirellula</taxon>
    </lineage>
</organism>
<dbReference type="AlphaFoldDB" id="A0A517U2I2"/>
<name>A0A517U2I2_9BACT</name>
<reference evidence="1 2" key="1">
    <citation type="submission" date="2019-02" db="EMBL/GenBank/DDBJ databases">
        <title>Deep-cultivation of Planctomycetes and their phenomic and genomic characterization uncovers novel biology.</title>
        <authorList>
            <person name="Wiegand S."/>
            <person name="Jogler M."/>
            <person name="Boedeker C."/>
            <person name="Pinto D."/>
            <person name="Vollmers J."/>
            <person name="Rivas-Marin E."/>
            <person name="Kohn T."/>
            <person name="Peeters S.H."/>
            <person name="Heuer A."/>
            <person name="Rast P."/>
            <person name="Oberbeckmann S."/>
            <person name="Bunk B."/>
            <person name="Jeske O."/>
            <person name="Meyerdierks A."/>
            <person name="Storesund J.E."/>
            <person name="Kallscheuer N."/>
            <person name="Luecker S."/>
            <person name="Lage O.M."/>
            <person name="Pohl T."/>
            <person name="Merkel B.J."/>
            <person name="Hornburger P."/>
            <person name="Mueller R.-W."/>
            <person name="Bruemmer F."/>
            <person name="Labrenz M."/>
            <person name="Spormann A.M."/>
            <person name="Op den Camp H."/>
            <person name="Overmann J."/>
            <person name="Amann R."/>
            <person name="Jetten M.S.M."/>
            <person name="Mascher T."/>
            <person name="Medema M.H."/>
            <person name="Devos D.P."/>
            <person name="Kaster A.-K."/>
            <person name="Ovreas L."/>
            <person name="Rohde M."/>
            <person name="Galperin M.Y."/>
            <person name="Jogler C."/>
        </authorList>
    </citation>
    <scope>NUCLEOTIDE SEQUENCE [LARGE SCALE GENOMIC DNA]</scope>
    <source>
        <strain evidence="1 2">I41</strain>
    </source>
</reference>
<accession>A0A517U2I2</accession>
<evidence type="ECO:0000313" key="2">
    <source>
        <dbReference type="Proteomes" id="UP000317909"/>
    </source>
</evidence>
<gene>
    <name evidence="1" type="ORF">I41_40410</name>
</gene>
<dbReference type="EMBL" id="CP036339">
    <property type="protein sequence ID" value="QDT74838.1"/>
    <property type="molecule type" value="Genomic_DNA"/>
</dbReference>
<evidence type="ECO:0000313" key="1">
    <source>
        <dbReference type="EMBL" id="QDT74838.1"/>
    </source>
</evidence>
<keyword evidence="2" id="KW-1185">Reference proteome</keyword>
<proteinExistence type="predicted"/>
<dbReference type="Proteomes" id="UP000317909">
    <property type="component" value="Chromosome"/>
</dbReference>
<sequence length="195" mass="21956">MVPQSNASPRVGKITNWTEFFEALEDFETIVANFWDSELAPDLPPRLSTLGLQLAAWMTEKTPHDPTPMLDLMRAIQAKDPLGCMSAFRVPVVEVDKLLWRWWPTKELLIDAALAAQGEPAGESVDRPPIKAGPKIKKLIEAYLDGERNIPRLKQQAQQRTEGATNQAISRLLLGKYDTSWLSKEHKAELKRLTS</sequence>
<dbReference type="RefSeq" id="WP_145434557.1">
    <property type="nucleotide sequence ID" value="NZ_CP036339.1"/>
</dbReference>
<dbReference type="KEGG" id="llh:I41_40410"/>